<evidence type="ECO:0000256" key="4">
    <source>
        <dbReference type="ARBA" id="ARBA00022691"/>
    </source>
</evidence>
<accession>A0A4Z0PYB0</accession>
<dbReference type="CDD" id="cd02440">
    <property type="entry name" value="AdoMet_MTases"/>
    <property type="match status" value="1"/>
</dbReference>
<reference evidence="6 7" key="1">
    <citation type="submission" date="2019-04" db="EMBL/GenBank/DDBJ databases">
        <authorList>
            <person name="Feng G."/>
            <person name="Zhang J."/>
            <person name="Zhu H."/>
        </authorList>
    </citation>
    <scope>NUCLEOTIDE SEQUENCE [LARGE SCALE GENOMIC DNA]</scope>
    <source>
        <strain evidence="6 7">JCM 31653</strain>
    </source>
</reference>
<evidence type="ECO:0000259" key="5">
    <source>
        <dbReference type="Pfam" id="PF08241"/>
    </source>
</evidence>
<dbReference type="OrthoDB" id="9795634at2"/>
<dbReference type="Pfam" id="PF08241">
    <property type="entry name" value="Methyltransf_11"/>
    <property type="match status" value="1"/>
</dbReference>
<dbReference type="AlphaFoldDB" id="A0A4Z0PYB0"/>
<evidence type="ECO:0000256" key="1">
    <source>
        <dbReference type="ARBA" id="ARBA00008361"/>
    </source>
</evidence>
<dbReference type="InterPro" id="IPR013216">
    <property type="entry name" value="Methyltransf_11"/>
</dbReference>
<feature type="domain" description="Methyltransferase type 11" evidence="5">
    <location>
        <begin position="44"/>
        <end position="139"/>
    </location>
</feature>
<dbReference type="RefSeq" id="WP_135464823.1">
    <property type="nucleotide sequence ID" value="NZ_SRLC01000002.1"/>
</dbReference>
<dbReference type="Gene3D" id="3.40.50.150">
    <property type="entry name" value="Vaccinia Virus protein VP39"/>
    <property type="match status" value="1"/>
</dbReference>
<proteinExistence type="inferred from homology"/>
<dbReference type="InterPro" id="IPR051052">
    <property type="entry name" value="Diverse_substrate_MTase"/>
</dbReference>
<comment type="similarity">
    <text evidence="1">Belongs to the methyltransferase superfamily.</text>
</comment>
<evidence type="ECO:0000256" key="2">
    <source>
        <dbReference type="ARBA" id="ARBA00022603"/>
    </source>
</evidence>
<keyword evidence="7" id="KW-1185">Reference proteome</keyword>
<dbReference type="SUPFAM" id="SSF53335">
    <property type="entry name" value="S-adenosyl-L-methionine-dependent methyltransferases"/>
    <property type="match status" value="1"/>
</dbReference>
<comment type="caution">
    <text evidence="6">The sequence shown here is derived from an EMBL/GenBank/DDBJ whole genome shotgun (WGS) entry which is preliminary data.</text>
</comment>
<evidence type="ECO:0000313" key="6">
    <source>
        <dbReference type="EMBL" id="TGE22304.1"/>
    </source>
</evidence>
<dbReference type="Proteomes" id="UP000297549">
    <property type="component" value="Unassembled WGS sequence"/>
</dbReference>
<organism evidence="6 7">
    <name type="scientific">Hymenobacter aquaticus</name>
    <dbReference type="NCBI Taxonomy" id="1867101"/>
    <lineage>
        <taxon>Bacteria</taxon>
        <taxon>Pseudomonadati</taxon>
        <taxon>Bacteroidota</taxon>
        <taxon>Cytophagia</taxon>
        <taxon>Cytophagales</taxon>
        <taxon>Hymenobacteraceae</taxon>
        <taxon>Hymenobacter</taxon>
    </lineage>
</organism>
<name>A0A4Z0PYB0_9BACT</name>
<dbReference type="PANTHER" id="PTHR44942">
    <property type="entry name" value="METHYLTRANSF_11 DOMAIN-CONTAINING PROTEIN"/>
    <property type="match status" value="1"/>
</dbReference>
<dbReference type="PROSITE" id="PS01184">
    <property type="entry name" value="UBIE_2"/>
    <property type="match status" value="1"/>
</dbReference>
<gene>
    <name evidence="6" type="ORF">E5K00_18850</name>
</gene>
<protein>
    <submittedName>
        <fullName evidence="6">Methyltransferase domain-containing protein</fullName>
    </submittedName>
</protein>
<evidence type="ECO:0000256" key="3">
    <source>
        <dbReference type="ARBA" id="ARBA00022679"/>
    </source>
</evidence>
<dbReference type="GO" id="GO:0032259">
    <property type="term" value="P:methylation"/>
    <property type="evidence" value="ECO:0007669"/>
    <property type="project" value="UniProtKB-KW"/>
</dbReference>
<dbReference type="PANTHER" id="PTHR44942:SF4">
    <property type="entry name" value="METHYLTRANSFERASE TYPE 11 DOMAIN-CONTAINING PROTEIN"/>
    <property type="match status" value="1"/>
</dbReference>
<keyword evidence="2 6" id="KW-0489">Methyltransferase</keyword>
<evidence type="ECO:0000313" key="7">
    <source>
        <dbReference type="Proteomes" id="UP000297549"/>
    </source>
</evidence>
<dbReference type="GO" id="GO:0008757">
    <property type="term" value="F:S-adenosylmethionine-dependent methyltransferase activity"/>
    <property type="evidence" value="ECO:0007669"/>
    <property type="project" value="InterPro"/>
</dbReference>
<dbReference type="InterPro" id="IPR029063">
    <property type="entry name" value="SAM-dependent_MTases_sf"/>
</dbReference>
<dbReference type="InterPro" id="IPR023576">
    <property type="entry name" value="UbiE/COQ5_MeTrFase_CS"/>
</dbReference>
<sequence>MSSSAKEQFDRQATHYNTQWNTWSEALLRWLAEHADAQPTDTVLDVATGTGFTALAFAPHVQSVVGLDVSTGMLTEARKRQQEQGLTNVLWVTGAAEALPFLDASFSLVTCRVAPHHFESVPQFLAEVARVLRPGGRFLLADTTVPDHEPRSSEWQNKVEKLRDPSHVRNLSPEEWRAALEEAGLRVEELGEPEADGTMGLNDWLDKAGCTGKNAIQVRGEFRNTSEMIRRQFQIREVADGDFTFVWRRVVAKAIKP</sequence>
<keyword evidence="4" id="KW-0949">S-adenosyl-L-methionine</keyword>
<dbReference type="EMBL" id="SRLC01000002">
    <property type="protein sequence ID" value="TGE22304.1"/>
    <property type="molecule type" value="Genomic_DNA"/>
</dbReference>
<keyword evidence="3 6" id="KW-0808">Transferase</keyword>